<evidence type="ECO:0008006" key="3">
    <source>
        <dbReference type="Google" id="ProtNLM"/>
    </source>
</evidence>
<sequence>MPPSQKHVPDLRTSNVPIEVHKLTNIQGLQEQAQAHWGLRRIQPFFPCIQKLFKMETIRTPYPFGIKSRYGLQTISGPDRVFSGGVEQKVHLKKSMLFSSYNVMRGDYAGTGLPQSEDTRSARLQSPHNSAYVGSLASILLSETGCPHFPKVYGVFSGVAEKHSIDISYDYEDLCDRSWFSQNIGHFFELKIKSPDKIDLELEDADSEVDLGIQDLPPMDVVAAPPAGAAVLEEVVSSDDEDDDEDDEDEDGSYDSECSTDYCFEIRSRSSGGTTEPSDEPFDDPEEDDGFAHAVFKDAPIQITVMEQCEGTLYRLFKENPEVEKRCAWIAQVIFALSFAQRTFGLVHNDLHVMNVMYVPTDKEFFYYSMAGGTAGKRTTYRVPTYGKLIKIIDFDRATFSVKLPKLREAKFFMSDQFHPDEEAGGQYNVEPFYNPKYPEVKPNASFDLVRLAASVFWDCFPHGVSDEYSANPLYRMFMQWLTLPDGTSVLFRNAREGDKHERYGGFQLYKAIARWSRDAVPRKQVELFGSPYVFESKVPAGEDCLFVDV</sequence>
<feature type="region of interest" description="Disordered" evidence="1">
    <location>
        <begin position="235"/>
        <end position="290"/>
    </location>
</feature>
<dbReference type="SUPFAM" id="SSF56112">
    <property type="entry name" value="Protein kinase-like (PK-like)"/>
    <property type="match status" value="1"/>
</dbReference>
<evidence type="ECO:0000256" key="1">
    <source>
        <dbReference type="SAM" id="MobiDB-lite"/>
    </source>
</evidence>
<dbReference type="InterPro" id="IPR011009">
    <property type="entry name" value="Kinase-like_dom_sf"/>
</dbReference>
<accession>A0A6C0HK90</accession>
<dbReference type="AlphaFoldDB" id="A0A6C0HK90"/>
<feature type="compositionally biased region" description="Acidic residues" evidence="1">
    <location>
        <begin position="236"/>
        <end position="254"/>
    </location>
</feature>
<evidence type="ECO:0000313" key="2">
    <source>
        <dbReference type="EMBL" id="QHT81081.1"/>
    </source>
</evidence>
<name>A0A6C0HK90_9ZZZZ</name>
<protein>
    <recommendedName>
        <fullName evidence="3">Protein kinase domain-containing protein</fullName>
    </recommendedName>
</protein>
<organism evidence="2">
    <name type="scientific">viral metagenome</name>
    <dbReference type="NCBI Taxonomy" id="1070528"/>
    <lineage>
        <taxon>unclassified sequences</taxon>
        <taxon>metagenomes</taxon>
        <taxon>organismal metagenomes</taxon>
    </lineage>
</organism>
<dbReference type="EMBL" id="MN739977">
    <property type="protein sequence ID" value="QHT81081.1"/>
    <property type="molecule type" value="Genomic_DNA"/>
</dbReference>
<proteinExistence type="predicted"/>
<dbReference type="Gene3D" id="1.10.510.10">
    <property type="entry name" value="Transferase(Phosphotransferase) domain 1"/>
    <property type="match status" value="1"/>
</dbReference>
<reference evidence="2" key="1">
    <citation type="journal article" date="2020" name="Nature">
        <title>Giant virus diversity and host interactions through global metagenomics.</title>
        <authorList>
            <person name="Schulz F."/>
            <person name="Roux S."/>
            <person name="Paez-Espino D."/>
            <person name="Jungbluth S."/>
            <person name="Walsh D.A."/>
            <person name="Denef V.J."/>
            <person name="McMahon K.D."/>
            <person name="Konstantinidis K.T."/>
            <person name="Eloe-Fadrosh E.A."/>
            <person name="Kyrpides N.C."/>
            <person name="Woyke T."/>
        </authorList>
    </citation>
    <scope>NUCLEOTIDE SEQUENCE</scope>
    <source>
        <strain evidence="2">GVMAG-M-3300023184-135</strain>
    </source>
</reference>
<feature type="compositionally biased region" description="Acidic residues" evidence="1">
    <location>
        <begin position="277"/>
        <end position="289"/>
    </location>
</feature>